<organism evidence="2 3">
    <name type="scientific">Longispora fulva</name>
    <dbReference type="NCBI Taxonomy" id="619741"/>
    <lineage>
        <taxon>Bacteria</taxon>
        <taxon>Bacillati</taxon>
        <taxon>Actinomycetota</taxon>
        <taxon>Actinomycetes</taxon>
        <taxon>Micromonosporales</taxon>
        <taxon>Micromonosporaceae</taxon>
        <taxon>Longispora</taxon>
    </lineage>
</organism>
<evidence type="ECO:0000259" key="1">
    <source>
        <dbReference type="SMART" id="SM01022"/>
    </source>
</evidence>
<dbReference type="Gene3D" id="3.40.50.1820">
    <property type="entry name" value="alpha/beta hydrolase"/>
    <property type="match status" value="1"/>
</dbReference>
<protein>
    <submittedName>
        <fullName evidence="2">Pimeloyl-ACP methyl ester carboxylesterase/ASC-1-like (ASCH) protein</fullName>
    </submittedName>
</protein>
<dbReference type="SMART" id="SM01022">
    <property type="entry name" value="ASCH"/>
    <property type="match status" value="1"/>
</dbReference>
<proteinExistence type="predicted"/>
<dbReference type="SUPFAM" id="SSF88697">
    <property type="entry name" value="PUA domain-like"/>
    <property type="match status" value="1"/>
</dbReference>
<dbReference type="PANTHER" id="PTHR43689">
    <property type="entry name" value="HYDROLASE"/>
    <property type="match status" value="1"/>
</dbReference>
<evidence type="ECO:0000313" key="2">
    <source>
        <dbReference type="EMBL" id="MBG6136062.1"/>
    </source>
</evidence>
<gene>
    <name evidence="2" type="ORF">IW245_002256</name>
</gene>
<accession>A0A8J7KP97</accession>
<comment type="caution">
    <text evidence="2">The sequence shown here is derived from an EMBL/GenBank/DDBJ whole genome shotgun (WGS) entry which is preliminary data.</text>
</comment>
<dbReference type="GO" id="GO:0003824">
    <property type="term" value="F:catalytic activity"/>
    <property type="evidence" value="ECO:0007669"/>
    <property type="project" value="UniProtKB-ARBA"/>
</dbReference>
<dbReference type="InterPro" id="IPR007374">
    <property type="entry name" value="ASCH_domain"/>
</dbReference>
<keyword evidence="3" id="KW-1185">Reference proteome</keyword>
<dbReference type="EMBL" id="JADOUF010000001">
    <property type="protein sequence ID" value="MBG6136062.1"/>
    <property type="molecule type" value="Genomic_DNA"/>
</dbReference>
<evidence type="ECO:0000313" key="3">
    <source>
        <dbReference type="Proteomes" id="UP000622552"/>
    </source>
</evidence>
<dbReference type="PANTHER" id="PTHR43689:SF8">
    <property type="entry name" value="ALPHA_BETA-HYDROLASES SUPERFAMILY PROTEIN"/>
    <property type="match status" value="1"/>
</dbReference>
<dbReference type="SUPFAM" id="SSF53474">
    <property type="entry name" value="alpha/beta-Hydrolases"/>
    <property type="match status" value="1"/>
</dbReference>
<feature type="domain" description="ASCH" evidence="1">
    <location>
        <begin position="1"/>
        <end position="105"/>
    </location>
</feature>
<dbReference type="InterPro" id="IPR015947">
    <property type="entry name" value="PUA-like_sf"/>
</dbReference>
<name>A0A8J7KP97_9ACTN</name>
<dbReference type="Proteomes" id="UP000622552">
    <property type="component" value="Unassembled WGS sequence"/>
</dbReference>
<sequence>MHLRRPYFDLVASGRKVVEVRVCYPRNDTLSVGEQILFVCDADEVLTTITGLARYPSFEHMLNTEDPTRINPDLPRAEQLRDLREIYGPDKERLGVLAIQIALAKPPTVSLDPARPTAASGTGQVDHNEGKAVVLMIEVESRAVAAVIEPGDDPAVVFVSALGEPAAVWSPVRSLLTAGSRTLAYDRAGIGASPARPTDQRVATYQTLASELHATLAGAGIASPWVLVGHSVGALIVRAFAQQWPGEVAGLVLVDSSVPELELWPGNFGDTVTDGAGPHATIIDLPAAAAEFAQEHGLAVPVVVLSKTPGRWFSPQATPEVDAYWQTQQRLLADRYGATRIIAADASHRLHEEAPALVAYTIDAVVAATRTSQPLTIDTARVAELGGQAT</sequence>
<dbReference type="Gene3D" id="2.30.130.30">
    <property type="entry name" value="Hypothetical protein"/>
    <property type="match status" value="1"/>
</dbReference>
<dbReference type="RefSeq" id="WP_197003099.1">
    <property type="nucleotide sequence ID" value="NZ_JADOUF010000001.1"/>
</dbReference>
<reference evidence="2" key="1">
    <citation type="submission" date="2020-11" db="EMBL/GenBank/DDBJ databases">
        <title>Sequencing the genomes of 1000 actinobacteria strains.</title>
        <authorList>
            <person name="Klenk H.-P."/>
        </authorList>
    </citation>
    <scope>NUCLEOTIDE SEQUENCE</scope>
    <source>
        <strain evidence="2">DSM 45356</strain>
    </source>
</reference>
<dbReference type="AlphaFoldDB" id="A0A8J7KP97"/>
<dbReference type="InterPro" id="IPR000073">
    <property type="entry name" value="AB_hydrolase_1"/>
</dbReference>
<dbReference type="Pfam" id="PF00561">
    <property type="entry name" value="Abhydrolase_1"/>
    <property type="match status" value="1"/>
</dbReference>
<dbReference type="InterPro" id="IPR029058">
    <property type="entry name" value="AB_hydrolase_fold"/>
</dbReference>